<evidence type="ECO:0000313" key="12">
    <source>
        <dbReference type="Proteomes" id="UP000831327"/>
    </source>
</evidence>
<accession>A0ABN6P8V5</accession>
<feature type="region of interest" description="Disordered" evidence="9">
    <location>
        <begin position="432"/>
        <end position="464"/>
    </location>
</feature>
<keyword evidence="12" id="KW-1185">Reference proteome</keyword>
<keyword evidence="8" id="KW-1003">Cell membrane</keyword>
<proteinExistence type="inferred from homology"/>
<sequence length="464" mass="48336">MSGTWRGAWAAALWWGAAAAVAPALRVHLWRRARRGKEVTARLPERYGHGAARPPGRLVWLHAASVGETMSVLPLIGALAARDPALHVLVTTGTVTSATLFAERLPPALAARVAHRFVPLDVPRWVARFLDAWRPDTAVFVESELWPNLIAATHARRIPMALVNARMSVRAARRWARAPGLARQVLSAFTLVLAQSEGDAARLRALGATGATSPGNLKFAAAPLPAEPADLARLAALVGDRPAWVAASTHPGEEALVIAAHRRLVADHPDLLTIIVPRHPDRGAEVAALGGGIDLARRSLGQDPDAGTQVLVADTLGELGLWYRLARLAFVGGSLVAHGGQNPLEPARLGCPVLVGPHTWNFTDILDGMAAAGGLFRIDAGPDPAAALAEAVAGMLTNPEGRGAQARAAAAFAANQAELPVRIAEALSPLLPGPGDVTAAPGGQRAASPETSGASGERTRVNGT</sequence>
<evidence type="ECO:0000256" key="9">
    <source>
        <dbReference type="SAM" id="MobiDB-lite"/>
    </source>
</evidence>
<protein>
    <recommendedName>
        <fullName evidence="4 8">3-deoxy-D-manno-octulosonic acid transferase</fullName>
        <shortName evidence="8">Kdo transferase</shortName>
        <ecNumber evidence="3 8">2.4.99.12</ecNumber>
    </recommendedName>
    <alternativeName>
        <fullName evidence="6 8">Lipid IV(A) 3-deoxy-D-manno-octulosonic acid transferase</fullName>
    </alternativeName>
</protein>
<evidence type="ECO:0000256" key="5">
    <source>
        <dbReference type="ARBA" id="ARBA00022679"/>
    </source>
</evidence>
<dbReference type="SUPFAM" id="SSF53756">
    <property type="entry name" value="UDP-Glycosyltransferase/glycogen phosphorylase"/>
    <property type="match status" value="1"/>
</dbReference>
<keyword evidence="8" id="KW-0448">Lipopolysaccharide biosynthesis</keyword>
<dbReference type="Proteomes" id="UP000831327">
    <property type="component" value="Chromosome"/>
</dbReference>
<evidence type="ECO:0000313" key="11">
    <source>
        <dbReference type="EMBL" id="BDG75271.1"/>
    </source>
</evidence>
<keyword evidence="8" id="KW-0472">Membrane</keyword>
<keyword evidence="5 8" id="KW-0808">Transferase</keyword>
<gene>
    <name evidence="11" type="primary">kdtA</name>
    <name evidence="11" type="ORF">Rmf_52000</name>
</gene>
<dbReference type="PANTHER" id="PTHR42755">
    <property type="entry name" value="3-DEOXY-MANNO-OCTULOSONATE CYTIDYLYLTRANSFERASE"/>
    <property type="match status" value="1"/>
</dbReference>
<dbReference type="InterPro" id="IPR007507">
    <property type="entry name" value="Glycos_transf_N"/>
</dbReference>
<evidence type="ECO:0000256" key="8">
    <source>
        <dbReference type="RuleBase" id="RU365103"/>
    </source>
</evidence>
<dbReference type="InterPro" id="IPR038107">
    <property type="entry name" value="Glycos_transf_N_sf"/>
</dbReference>
<dbReference type="GO" id="GO:0016740">
    <property type="term" value="F:transferase activity"/>
    <property type="evidence" value="ECO:0007669"/>
    <property type="project" value="UniProtKB-KW"/>
</dbReference>
<comment type="pathway">
    <text evidence="2 8">Bacterial outer membrane biogenesis; LPS core biosynthesis.</text>
</comment>
<evidence type="ECO:0000256" key="4">
    <source>
        <dbReference type="ARBA" id="ARBA00019077"/>
    </source>
</evidence>
<evidence type="ECO:0000259" key="10">
    <source>
        <dbReference type="Pfam" id="PF04413"/>
    </source>
</evidence>
<dbReference type="EMBL" id="AP025637">
    <property type="protein sequence ID" value="BDG75271.1"/>
    <property type="molecule type" value="Genomic_DNA"/>
</dbReference>
<evidence type="ECO:0000256" key="3">
    <source>
        <dbReference type="ARBA" id="ARBA00012621"/>
    </source>
</evidence>
<evidence type="ECO:0000256" key="2">
    <source>
        <dbReference type="ARBA" id="ARBA00004713"/>
    </source>
</evidence>
<comment type="function">
    <text evidence="1 8">Involved in lipopolysaccharide (LPS) biosynthesis. Catalyzes the transfer of 3-deoxy-D-manno-octulosonate (Kdo) residue(s) from CMP-Kdo to lipid IV(A), the tetraacyldisaccharide-1,4'-bisphosphate precursor of lipid A.</text>
</comment>
<dbReference type="InterPro" id="IPR039901">
    <property type="entry name" value="Kdotransferase"/>
</dbReference>
<dbReference type="EC" id="2.4.99.12" evidence="3 8"/>
<evidence type="ECO:0000256" key="6">
    <source>
        <dbReference type="ARBA" id="ARBA00031445"/>
    </source>
</evidence>
<comment type="subcellular location">
    <subcellularLocation>
        <location evidence="8">Cell membrane</location>
    </subcellularLocation>
</comment>
<feature type="domain" description="3-deoxy-D-manno-octulosonic-acid transferase N-terminal" evidence="10">
    <location>
        <begin position="42"/>
        <end position="220"/>
    </location>
</feature>
<dbReference type="RefSeq" id="WP_244457357.1">
    <property type="nucleotide sequence ID" value="NZ_AP025637.1"/>
</dbReference>
<organism evidence="11 12">
    <name type="scientific">Roseomonas fluvialis</name>
    <dbReference type="NCBI Taxonomy" id="1750527"/>
    <lineage>
        <taxon>Bacteria</taxon>
        <taxon>Pseudomonadati</taxon>
        <taxon>Pseudomonadota</taxon>
        <taxon>Alphaproteobacteria</taxon>
        <taxon>Acetobacterales</taxon>
        <taxon>Roseomonadaceae</taxon>
        <taxon>Roseomonas</taxon>
    </lineage>
</organism>
<dbReference type="Pfam" id="PF04413">
    <property type="entry name" value="Glycos_transf_N"/>
    <property type="match status" value="1"/>
</dbReference>
<comment type="similarity">
    <text evidence="8">Belongs to the glycosyltransferase group 1 family.</text>
</comment>
<dbReference type="PANTHER" id="PTHR42755:SF1">
    <property type="entry name" value="3-DEOXY-D-MANNO-OCTULOSONIC ACID TRANSFERASE, MITOCHONDRIAL-RELATED"/>
    <property type="match status" value="1"/>
</dbReference>
<reference evidence="11 12" key="1">
    <citation type="journal article" date="2016" name="Microbes Environ.">
        <title>Phylogenetically diverse aerobic anoxygenic phototrophic bacteria isolated from epilithic biofilms in Tama river, Japan.</title>
        <authorList>
            <person name="Hirose S."/>
            <person name="Matsuura K."/>
            <person name="Haruta S."/>
        </authorList>
    </citation>
    <scope>NUCLEOTIDE SEQUENCE [LARGE SCALE GENOMIC DNA]</scope>
    <source>
        <strain evidence="11 12">S08</strain>
    </source>
</reference>
<evidence type="ECO:0000256" key="7">
    <source>
        <dbReference type="ARBA" id="ARBA00049183"/>
    </source>
</evidence>
<dbReference type="Gene3D" id="3.40.50.11720">
    <property type="entry name" value="3-Deoxy-D-manno-octulosonic-acid transferase, N-terminal domain"/>
    <property type="match status" value="1"/>
</dbReference>
<dbReference type="Gene3D" id="3.40.50.2000">
    <property type="entry name" value="Glycogen Phosphorylase B"/>
    <property type="match status" value="1"/>
</dbReference>
<comment type="catalytic activity">
    <reaction evidence="7 8">
        <text>lipid IVA (E. coli) + CMP-3-deoxy-beta-D-manno-octulosonate = alpha-Kdo-(2-&gt;6)-lipid IVA (E. coli) + CMP + H(+)</text>
        <dbReference type="Rhea" id="RHEA:28066"/>
        <dbReference type="ChEBI" id="CHEBI:15378"/>
        <dbReference type="ChEBI" id="CHEBI:58603"/>
        <dbReference type="ChEBI" id="CHEBI:60364"/>
        <dbReference type="ChEBI" id="CHEBI:60377"/>
        <dbReference type="ChEBI" id="CHEBI:85987"/>
        <dbReference type="EC" id="2.4.99.12"/>
    </reaction>
</comment>
<evidence type="ECO:0000256" key="1">
    <source>
        <dbReference type="ARBA" id="ARBA00003394"/>
    </source>
</evidence>
<name>A0ABN6P8V5_9PROT</name>